<dbReference type="GO" id="GO:1901605">
    <property type="term" value="P:alpha-amino acid metabolic process"/>
    <property type="evidence" value="ECO:0007669"/>
    <property type="project" value="UniProtKB-ARBA"/>
</dbReference>
<dbReference type="Proteomes" id="UP001596296">
    <property type="component" value="Unassembled WGS sequence"/>
</dbReference>
<sequence>MTRGFRTRSLHAGVEPDPATGARSVPIYQTTSYAFEDADATAKRYALRADGDVYSRISNPTASALEDRIADLEGGTGAVATGSGMGAFDAIVTVLASAGDNVVASAEMYGGTSTYLSTIADRRGIEARTVETLAYDRYAEAIDEDTAFVHVETISNPSLATPDLERLADVAHENAVPLVVDNTFATPALCRPFEHGVDVVWESTTKWMTGNGTTVGGVVVDGGTFPWDHPDADYPELSGENPAYGIDFSERFGDAPLANVVRQRSLRTTGGQQSPFDAWQTLQGLETLPIRMERHCGNARAIAEFLREDDRVAWVSYPGFADHETHANADRYLDGYGGMVTFGVEGGFEAAKTLCESVELTSFLANVGDAKSLIIHPASTTHAQMDRTEQRNAGVSPDMLRLSVGLEDPADVAADLDRGLAAGERAADSGTRGGPASPTEDRDR</sequence>
<evidence type="ECO:0000256" key="5">
    <source>
        <dbReference type="SAM" id="MobiDB-lite"/>
    </source>
</evidence>
<dbReference type="GO" id="GO:0016740">
    <property type="term" value="F:transferase activity"/>
    <property type="evidence" value="ECO:0007669"/>
    <property type="project" value="UniProtKB-KW"/>
</dbReference>
<dbReference type="Gene3D" id="3.40.640.10">
    <property type="entry name" value="Type I PLP-dependent aspartate aminotransferase-like (Major domain)"/>
    <property type="match status" value="1"/>
</dbReference>
<evidence type="ECO:0000256" key="3">
    <source>
        <dbReference type="ARBA" id="ARBA00022679"/>
    </source>
</evidence>
<dbReference type="InterPro" id="IPR015422">
    <property type="entry name" value="PyrdxlP-dep_Trfase_small"/>
</dbReference>
<dbReference type="PIRSF" id="PIRSF001434">
    <property type="entry name" value="CGS"/>
    <property type="match status" value="1"/>
</dbReference>
<name>A0ABD5UXA8_9EURY</name>
<protein>
    <submittedName>
        <fullName evidence="6">O-acetylhomoserine aminocarboxypropyltransferase/cysteine synthase family protein</fullName>
    </submittedName>
</protein>
<comment type="caution">
    <text evidence="6">The sequence shown here is derived from an EMBL/GenBank/DDBJ whole genome shotgun (WGS) entry which is preliminary data.</text>
</comment>
<feature type="region of interest" description="Disordered" evidence="5">
    <location>
        <begin position="415"/>
        <end position="444"/>
    </location>
</feature>
<dbReference type="InterPro" id="IPR006235">
    <property type="entry name" value="OAc-hSer/O-AcSer_sulfhydrylase"/>
</dbReference>
<feature type="region of interest" description="Disordered" evidence="5">
    <location>
        <begin position="1"/>
        <end position="23"/>
    </location>
</feature>
<organism evidence="6 7">
    <name type="scientific">Halopenitus salinus</name>
    <dbReference type="NCBI Taxonomy" id="1198295"/>
    <lineage>
        <taxon>Archaea</taxon>
        <taxon>Methanobacteriati</taxon>
        <taxon>Methanobacteriota</taxon>
        <taxon>Stenosarchaea group</taxon>
        <taxon>Halobacteria</taxon>
        <taxon>Halobacteriales</taxon>
        <taxon>Haloferacaceae</taxon>
        <taxon>Halopenitus</taxon>
    </lineage>
</organism>
<dbReference type="PANTHER" id="PTHR43797">
    <property type="entry name" value="HOMOCYSTEINE/CYSTEINE SYNTHASE"/>
    <property type="match status" value="1"/>
</dbReference>
<accession>A0ABD5UXA8</accession>
<dbReference type="InterPro" id="IPR015424">
    <property type="entry name" value="PyrdxlP-dep_Trfase"/>
</dbReference>
<dbReference type="CDD" id="cd00614">
    <property type="entry name" value="CGS_like"/>
    <property type="match status" value="1"/>
</dbReference>
<keyword evidence="7" id="KW-1185">Reference proteome</keyword>
<dbReference type="Pfam" id="PF01053">
    <property type="entry name" value="Cys_Met_Meta_PP"/>
    <property type="match status" value="1"/>
</dbReference>
<dbReference type="RefSeq" id="WP_379743612.1">
    <property type="nucleotide sequence ID" value="NZ_JBHSVN010000001.1"/>
</dbReference>
<dbReference type="NCBIfam" id="TIGR01326">
    <property type="entry name" value="OAH_OAS_sulfhy"/>
    <property type="match status" value="1"/>
</dbReference>
<evidence type="ECO:0000256" key="1">
    <source>
        <dbReference type="ARBA" id="ARBA00001933"/>
    </source>
</evidence>
<dbReference type="FunFam" id="3.40.640.10:FF:000035">
    <property type="entry name" value="O-succinylhomoserine sulfhydrylase"/>
    <property type="match status" value="1"/>
</dbReference>
<dbReference type="InterPro" id="IPR000277">
    <property type="entry name" value="Cys/Met-Metab_PyrdxlP-dep_enz"/>
</dbReference>
<dbReference type="GO" id="GO:0000096">
    <property type="term" value="P:sulfur amino acid metabolic process"/>
    <property type="evidence" value="ECO:0007669"/>
    <property type="project" value="UniProtKB-ARBA"/>
</dbReference>
<dbReference type="SUPFAM" id="SSF53383">
    <property type="entry name" value="PLP-dependent transferases"/>
    <property type="match status" value="1"/>
</dbReference>
<dbReference type="PANTHER" id="PTHR43797:SF2">
    <property type="entry name" value="HOMOCYSTEINE_CYSTEINE SYNTHASE"/>
    <property type="match status" value="1"/>
</dbReference>
<dbReference type="InterPro" id="IPR015421">
    <property type="entry name" value="PyrdxlP-dep_Trfase_major"/>
</dbReference>
<keyword evidence="4" id="KW-0663">Pyridoxal phosphate</keyword>
<evidence type="ECO:0000313" key="7">
    <source>
        <dbReference type="Proteomes" id="UP001596296"/>
    </source>
</evidence>
<keyword evidence="3" id="KW-0808">Transferase</keyword>
<evidence type="ECO:0000256" key="4">
    <source>
        <dbReference type="ARBA" id="ARBA00022898"/>
    </source>
</evidence>
<evidence type="ECO:0000313" key="6">
    <source>
        <dbReference type="EMBL" id="MFC6892777.1"/>
    </source>
</evidence>
<dbReference type="Gene3D" id="3.90.1150.10">
    <property type="entry name" value="Aspartate Aminotransferase, domain 1"/>
    <property type="match status" value="1"/>
</dbReference>
<comment type="cofactor">
    <cofactor evidence="1">
        <name>pyridoxal 5'-phosphate</name>
        <dbReference type="ChEBI" id="CHEBI:597326"/>
    </cofactor>
</comment>
<dbReference type="EMBL" id="JBHSXL010000008">
    <property type="protein sequence ID" value="MFC6892777.1"/>
    <property type="molecule type" value="Genomic_DNA"/>
</dbReference>
<reference evidence="6 7" key="1">
    <citation type="journal article" date="2019" name="Int. J. Syst. Evol. Microbiol.">
        <title>The Global Catalogue of Microorganisms (GCM) 10K type strain sequencing project: providing services to taxonomists for standard genome sequencing and annotation.</title>
        <authorList>
            <consortium name="The Broad Institute Genomics Platform"/>
            <consortium name="The Broad Institute Genome Sequencing Center for Infectious Disease"/>
            <person name="Wu L."/>
            <person name="Ma J."/>
        </authorList>
    </citation>
    <scope>NUCLEOTIDE SEQUENCE [LARGE SCALE GENOMIC DNA]</scope>
    <source>
        <strain evidence="6 7">SKJ47</strain>
    </source>
</reference>
<dbReference type="AlphaFoldDB" id="A0ABD5UXA8"/>
<evidence type="ECO:0000256" key="2">
    <source>
        <dbReference type="ARBA" id="ARBA00009077"/>
    </source>
</evidence>
<gene>
    <name evidence="6" type="ORF">ACFQE9_09190</name>
</gene>
<proteinExistence type="inferred from homology"/>
<comment type="similarity">
    <text evidence="2">Belongs to the trans-sulfuration enzymes family.</text>
</comment>